<evidence type="ECO:0000313" key="1">
    <source>
        <dbReference type="EMBL" id="KAJ7079436.1"/>
    </source>
</evidence>
<accession>A0AAD6TW37</accession>
<dbReference type="EMBL" id="JARJCN010000060">
    <property type="protein sequence ID" value="KAJ7079436.1"/>
    <property type="molecule type" value="Genomic_DNA"/>
</dbReference>
<protein>
    <recommendedName>
        <fullName evidence="3">F-box domain-containing protein</fullName>
    </recommendedName>
</protein>
<sequence length="475" mass="51771">MERASPSFPNEVWMRVFSYIADIPSLKAVNLTSRRFHRLGMDELLRALSWKTEQKALSSLEFWERNMNLAYIPISLSITLRSRDDPATSTTYPAILNHVSAFKNLGSLSISNASLPPTIYRVLLTLSHLTRLDLQSCYVPDAPPHFPFSYPSFWDQDLDGTDIASGVTHLSLRNVARLPPAAAVTIADLHAQIDLFNHLPHLAALTLDYLQSAGPPVFAHLTALTLLPAYTPNHTVGQLNMYLPAAHSLVHLTVGAPAMPGSRDGPPTLAPTAPLLQTLAAPEFVARALVPNAPALAALTVNTPLAAVADALALIEGAPAATLHTLELSLDGWDDEVLLAVTQCLPACRRVALTFRFGAPTADFVFNLGVEHLPRLAHLHTLHLHPRAPDPRAERPGAPALGFGFDDDDDYDDLGIVQRQETRVAAEPPAEAVCAEALAAWTRYNPALRAVRFDLKREWARTHRGGRWALGGVEE</sequence>
<proteinExistence type="predicted"/>
<evidence type="ECO:0000313" key="2">
    <source>
        <dbReference type="Proteomes" id="UP001222325"/>
    </source>
</evidence>
<reference evidence="1" key="1">
    <citation type="submission" date="2023-03" db="EMBL/GenBank/DDBJ databases">
        <title>Massive genome expansion in bonnet fungi (Mycena s.s.) driven by repeated elements and novel gene families across ecological guilds.</title>
        <authorList>
            <consortium name="Lawrence Berkeley National Laboratory"/>
            <person name="Harder C.B."/>
            <person name="Miyauchi S."/>
            <person name="Viragh M."/>
            <person name="Kuo A."/>
            <person name="Thoen E."/>
            <person name="Andreopoulos B."/>
            <person name="Lu D."/>
            <person name="Skrede I."/>
            <person name="Drula E."/>
            <person name="Henrissat B."/>
            <person name="Morin E."/>
            <person name="Kohler A."/>
            <person name="Barry K."/>
            <person name="LaButti K."/>
            <person name="Morin E."/>
            <person name="Salamov A."/>
            <person name="Lipzen A."/>
            <person name="Mereny Z."/>
            <person name="Hegedus B."/>
            <person name="Baldrian P."/>
            <person name="Stursova M."/>
            <person name="Weitz H."/>
            <person name="Taylor A."/>
            <person name="Grigoriev I.V."/>
            <person name="Nagy L.G."/>
            <person name="Martin F."/>
            <person name="Kauserud H."/>
        </authorList>
    </citation>
    <scope>NUCLEOTIDE SEQUENCE</scope>
    <source>
        <strain evidence="1">CBHHK173m</strain>
    </source>
</reference>
<evidence type="ECO:0008006" key="3">
    <source>
        <dbReference type="Google" id="ProtNLM"/>
    </source>
</evidence>
<dbReference type="Proteomes" id="UP001222325">
    <property type="component" value="Unassembled WGS sequence"/>
</dbReference>
<dbReference type="Gene3D" id="3.80.10.10">
    <property type="entry name" value="Ribonuclease Inhibitor"/>
    <property type="match status" value="1"/>
</dbReference>
<dbReference type="SUPFAM" id="SSF52047">
    <property type="entry name" value="RNI-like"/>
    <property type="match status" value="1"/>
</dbReference>
<comment type="caution">
    <text evidence="1">The sequence shown here is derived from an EMBL/GenBank/DDBJ whole genome shotgun (WGS) entry which is preliminary data.</text>
</comment>
<dbReference type="InterPro" id="IPR032675">
    <property type="entry name" value="LRR_dom_sf"/>
</dbReference>
<organism evidence="1 2">
    <name type="scientific">Mycena belliarum</name>
    <dbReference type="NCBI Taxonomy" id="1033014"/>
    <lineage>
        <taxon>Eukaryota</taxon>
        <taxon>Fungi</taxon>
        <taxon>Dikarya</taxon>
        <taxon>Basidiomycota</taxon>
        <taxon>Agaricomycotina</taxon>
        <taxon>Agaricomycetes</taxon>
        <taxon>Agaricomycetidae</taxon>
        <taxon>Agaricales</taxon>
        <taxon>Marasmiineae</taxon>
        <taxon>Mycenaceae</taxon>
        <taxon>Mycena</taxon>
    </lineage>
</organism>
<name>A0AAD6TW37_9AGAR</name>
<keyword evidence="2" id="KW-1185">Reference proteome</keyword>
<dbReference type="AlphaFoldDB" id="A0AAD6TW37"/>
<gene>
    <name evidence="1" type="ORF">B0H15DRAFT_858734</name>
</gene>